<protein>
    <submittedName>
        <fullName evidence="3">Protein phosphatase 4 regulatory subunit 3</fullName>
    </submittedName>
</protein>
<dbReference type="STRING" id="6184.A0A430Q6P9"/>
<accession>A0A430Q6P9</accession>
<proteinExistence type="predicted"/>
<organism evidence="3 4">
    <name type="scientific">Schistosoma bovis</name>
    <name type="common">Blood fluke</name>
    <dbReference type="NCBI Taxonomy" id="6184"/>
    <lineage>
        <taxon>Eukaryota</taxon>
        <taxon>Metazoa</taxon>
        <taxon>Spiralia</taxon>
        <taxon>Lophotrochozoa</taxon>
        <taxon>Platyhelminthes</taxon>
        <taxon>Trematoda</taxon>
        <taxon>Digenea</taxon>
        <taxon>Strigeidida</taxon>
        <taxon>Schistosomatoidea</taxon>
        <taxon>Schistosomatidae</taxon>
        <taxon>Schistosoma</taxon>
    </lineage>
</organism>
<dbReference type="Pfam" id="PF04802">
    <property type="entry name" value="PP4R3"/>
    <property type="match status" value="1"/>
</dbReference>
<dbReference type="PANTHER" id="PTHR12484:SF4">
    <property type="entry name" value="A-KINASE ANCHOR PROTEIN 17A"/>
    <property type="match status" value="1"/>
</dbReference>
<dbReference type="InterPro" id="IPR016024">
    <property type="entry name" value="ARM-type_fold"/>
</dbReference>
<feature type="coiled-coil region" evidence="1">
    <location>
        <begin position="523"/>
        <end position="550"/>
    </location>
</feature>
<dbReference type="Proteomes" id="UP000290809">
    <property type="component" value="Unassembled WGS sequence"/>
</dbReference>
<dbReference type="AlphaFoldDB" id="A0A430Q6P9"/>
<name>A0A430Q6P9_SCHBO</name>
<keyword evidence="1" id="KW-0175">Coiled coil</keyword>
<comment type="caution">
    <text evidence="3">The sequence shown here is derived from an EMBL/GenBank/DDBJ whole genome shotgun (WGS) entry which is preliminary data.</text>
</comment>
<dbReference type="InterPro" id="IPR056852">
    <property type="entry name" value="AK17A/B"/>
</dbReference>
<evidence type="ECO:0000256" key="1">
    <source>
        <dbReference type="SAM" id="Coils"/>
    </source>
</evidence>
<evidence type="ECO:0000313" key="4">
    <source>
        <dbReference type="Proteomes" id="UP000290809"/>
    </source>
</evidence>
<evidence type="ECO:0000259" key="2">
    <source>
        <dbReference type="Pfam" id="PF04802"/>
    </source>
</evidence>
<gene>
    <name evidence="3" type="ORF">DC041_0012136</name>
</gene>
<keyword evidence="4" id="KW-1185">Reference proteome</keyword>
<dbReference type="InterPro" id="IPR006887">
    <property type="entry name" value="P4R3-like_central_dom"/>
</dbReference>
<sequence length="824" mass="94472">MSVSVPKKSEPSKISDLIDFCPTLNLYLKPIARVCITVQIPLLHDTSGQLKSFTTWEIIEKIRQLCPGILAPSTVMKVVHTTLEFVRFAVDLENKTDVRRVVTSLESQFIKLSGFPQNLRVRASEAPYDCPRRHDWEAFFRDAQNMDETKSGERPDTLVLTGLPIRWFASGSHNRPRFRVNSDDTNSSYLSLLVDEEKPDPSIVKEAFEVFGKIREIDIPMLDPSQNPDCLEDYINSYDALNSSCDTLKTDTSVNKPIEYSFRNGSGCTEEYIGGFGKIGPDTIGILNPTVQHSVINSSSADSDKSKVSHLMKSRNSNILTSPTNTSVGSPLTFIAYVQYMDYTGFSRAMDMLRGQKLVYAPTYRSQSSALADQNEKLYYAAEIKIDFDRTKHLSPDSIHARQNKRNQLLIVAERRRVEARTIAEAARERLRLLEDSERKAVERREAEALAAEAERMAKRAAREESKRQIAIDRCKTIKEELLKKKISLEEYRRIVAIRKVEGIRLMTFLLAKIQARHDLIVATRRLDRISKAEKALAEAEANVNVALSNASHNNNNIRTTPAKADNQLEICGEKDSNKICSQSGLPPLVNSSPESVEDEVGQNSQFQQLLNKREEFLRNNLLRRSEKTDFLSFFYKRCINTLVRPLFDNTSKETLEKDDYHTALVLNHIIELLTFCIETHTYHMKNYCFNRDLLKRVLVLLLSSHKFLVLAALRLLRRVVHMKEEFYNRYLIKNNLFKPVLKLFVSNGYRYNLLDSAIIELFDYIRSEEITSLITHIIENYWDILKNINYVQTFTDLKRAYDHSHRSVRTVVGTVTQQATLDV</sequence>
<dbReference type="EMBL" id="QMKO01002481">
    <property type="protein sequence ID" value="RTG83372.1"/>
    <property type="molecule type" value="Genomic_DNA"/>
</dbReference>
<dbReference type="Pfam" id="PF25015">
    <property type="entry name" value="RBD_AKAP-17A"/>
    <property type="match status" value="2"/>
</dbReference>
<feature type="domain" description="Serine/threonine-protein phosphatase 4 regulatory subunit 3-like central" evidence="2">
    <location>
        <begin position="616"/>
        <end position="803"/>
    </location>
</feature>
<reference evidence="3 4" key="1">
    <citation type="journal article" date="2019" name="PLoS Pathog.">
        <title>Genome sequence of the bovine parasite Schistosoma bovis Tanzania.</title>
        <authorList>
            <person name="Oey H."/>
            <person name="Zakrzewski M."/>
            <person name="Gobert G."/>
            <person name="Gravermann K."/>
            <person name="Stoye J."/>
            <person name="Jones M."/>
            <person name="Mcmanus D."/>
            <person name="Krause L."/>
        </authorList>
    </citation>
    <scope>NUCLEOTIDE SEQUENCE [LARGE SCALE GENOMIC DNA]</scope>
    <source>
        <strain evidence="3 4">TAN1997</strain>
    </source>
</reference>
<evidence type="ECO:0000313" key="3">
    <source>
        <dbReference type="EMBL" id="RTG83372.1"/>
    </source>
</evidence>
<dbReference type="PANTHER" id="PTHR12484">
    <property type="entry name" value="B-LYMPHOCYTE ANTIGEN-RELATED"/>
    <property type="match status" value="1"/>
</dbReference>
<dbReference type="SUPFAM" id="SSF48371">
    <property type="entry name" value="ARM repeat"/>
    <property type="match status" value="1"/>
</dbReference>
<feature type="coiled-coil region" evidence="1">
    <location>
        <begin position="424"/>
        <end position="467"/>
    </location>
</feature>